<dbReference type="InterPro" id="IPR013270">
    <property type="entry name" value="CD47_Vset"/>
</dbReference>
<keyword evidence="1" id="KW-0472">Membrane</keyword>
<keyword evidence="4" id="KW-1185">Reference proteome</keyword>
<dbReference type="AlphaFoldDB" id="L8Y0C4"/>
<accession>L8Y0C4</accession>
<dbReference type="STRING" id="246437.L8Y0C4"/>
<name>L8Y0C4_TUPCH</name>
<evidence type="ECO:0000256" key="1">
    <source>
        <dbReference type="SAM" id="Phobius"/>
    </source>
</evidence>
<dbReference type="EMBL" id="KB369699">
    <property type="protein sequence ID" value="ELV09778.1"/>
    <property type="molecule type" value="Genomic_DNA"/>
</dbReference>
<feature type="domain" description="CD47 immunoglobulin-like" evidence="2">
    <location>
        <begin position="1"/>
        <end position="34"/>
    </location>
</feature>
<organism evidence="3 4">
    <name type="scientific">Tupaia chinensis</name>
    <name type="common">Chinese tree shrew</name>
    <name type="synonym">Tupaia belangeri chinensis</name>
    <dbReference type="NCBI Taxonomy" id="246437"/>
    <lineage>
        <taxon>Eukaryota</taxon>
        <taxon>Metazoa</taxon>
        <taxon>Chordata</taxon>
        <taxon>Craniata</taxon>
        <taxon>Vertebrata</taxon>
        <taxon>Euteleostomi</taxon>
        <taxon>Mammalia</taxon>
        <taxon>Eutheria</taxon>
        <taxon>Euarchontoglires</taxon>
        <taxon>Scandentia</taxon>
        <taxon>Tupaiidae</taxon>
        <taxon>Tupaia</taxon>
    </lineage>
</organism>
<protein>
    <submittedName>
        <fullName evidence="3">Leukocyte surface antigen CD47</fullName>
    </submittedName>
</protein>
<reference evidence="4" key="2">
    <citation type="journal article" date="2013" name="Nat. Commun.">
        <title>Genome of the Chinese tree shrew.</title>
        <authorList>
            <person name="Fan Y."/>
            <person name="Huang Z.Y."/>
            <person name="Cao C.C."/>
            <person name="Chen C.S."/>
            <person name="Chen Y.X."/>
            <person name="Fan D.D."/>
            <person name="He J."/>
            <person name="Hou H.L."/>
            <person name="Hu L."/>
            <person name="Hu X.T."/>
            <person name="Jiang X.T."/>
            <person name="Lai R."/>
            <person name="Lang Y.S."/>
            <person name="Liang B."/>
            <person name="Liao S.G."/>
            <person name="Mu D."/>
            <person name="Ma Y.Y."/>
            <person name="Niu Y.Y."/>
            <person name="Sun X.Q."/>
            <person name="Xia J.Q."/>
            <person name="Xiao J."/>
            <person name="Xiong Z.Q."/>
            <person name="Xu L."/>
            <person name="Yang L."/>
            <person name="Zhang Y."/>
            <person name="Zhao W."/>
            <person name="Zhao X.D."/>
            <person name="Zheng Y.T."/>
            <person name="Zhou J.M."/>
            <person name="Zhu Y.B."/>
            <person name="Zhang G.J."/>
            <person name="Wang J."/>
            <person name="Yao Y.G."/>
        </authorList>
    </citation>
    <scope>NUCLEOTIDE SEQUENCE [LARGE SCALE GENOMIC DNA]</scope>
</reference>
<evidence type="ECO:0000313" key="4">
    <source>
        <dbReference type="Proteomes" id="UP000011518"/>
    </source>
</evidence>
<sequence>MAKSDATVGNYSCEVTELSREAETTIELKYRVVKLICLLTCLLFGSQTFGLRTILIQ</sequence>
<evidence type="ECO:0000259" key="2">
    <source>
        <dbReference type="Pfam" id="PF08204"/>
    </source>
</evidence>
<gene>
    <name evidence="3" type="ORF">TREES_T100014521</name>
</gene>
<evidence type="ECO:0000313" key="3">
    <source>
        <dbReference type="EMBL" id="ELV09778.1"/>
    </source>
</evidence>
<keyword evidence="1" id="KW-0812">Transmembrane</keyword>
<proteinExistence type="predicted"/>
<reference evidence="4" key="1">
    <citation type="submission" date="2012-07" db="EMBL/GenBank/DDBJ databases">
        <title>Genome of the Chinese tree shrew, a rising model animal genetically related to primates.</title>
        <authorList>
            <person name="Zhang G."/>
            <person name="Fan Y."/>
            <person name="Yao Y."/>
            <person name="Huang Z."/>
        </authorList>
    </citation>
    <scope>NUCLEOTIDE SEQUENCE [LARGE SCALE GENOMIC DNA]</scope>
</reference>
<keyword evidence="1" id="KW-1133">Transmembrane helix</keyword>
<feature type="transmembrane region" description="Helical" evidence="1">
    <location>
        <begin position="32"/>
        <end position="55"/>
    </location>
</feature>
<dbReference type="InParanoid" id="L8Y0C4"/>
<dbReference type="Proteomes" id="UP000011518">
    <property type="component" value="Unassembled WGS sequence"/>
</dbReference>
<dbReference type="Pfam" id="PF08204">
    <property type="entry name" value="V-set_CD47"/>
    <property type="match status" value="1"/>
</dbReference>